<dbReference type="Gene3D" id="3.30.700.10">
    <property type="entry name" value="Glycoprotein, Type 4 Pilin"/>
    <property type="match status" value="1"/>
</dbReference>
<dbReference type="NCBIfam" id="TIGR02532">
    <property type="entry name" value="IV_pilin_GFxxxE"/>
    <property type="match status" value="1"/>
</dbReference>
<comment type="caution">
    <text evidence="3">The sequence shown here is derived from an EMBL/GenBank/DDBJ whole genome shotgun (WGS) entry which is preliminary data.</text>
</comment>
<evidence type="ECO:0000313" key="4">
    <source>
        <dbReference type="Proteomes" id="UP001365405"/>
    </source>
</evidence>
<gene>
    <name evidence="3" type="ORF">AACH10_19715</name>
</gene>
<sequence>MARTARRGFTLLELVVVLAILGLLLTLVVPRYVGTLDQGREAVQQANLQRLREAIDAFLADQGRYPDRLDELVQRRYLRQLPLDPLTGAADWRVLPPPPGVPGRVFDVASVHHGGPAVARDGPADDPRDGPGDGPGDGLGDGLGGGAVAPR</sequence>
<dbReference type="Pfam" id="PF07963">
    <property type="entry name" value="N_methyl"/>
    <property type="match status" value="1"/>
</dbReference>
<keyword evidence="1" id="KW-0488">Methylation</keyword>
<dbReference type="InterPro" id="IPR012902">
    <property type="entry name" value="N_methyl_site"/>
</dbReference>
<dbReference type="SUPFAM" id="SSF54523">
    <property type="entry name" value="Pili subunits"/>
    <property type="match status" value="1"/>
</dbReference>
<dbReference type="EMBL" id="JBBUTH010000009">
    <property type="protein sequence ID" value="MEK8052490.1"/>
    <property type="molecule type" value="Genomic_DNA"/>
</dbReference>
<dbReference type="InterPro" id="IPR000983">
    <property type="entry name" value="Bac_GSPG_pilin"/>
</dbReference>
<dbReference type="RefSeq" id="WP_341412196.1">
    <property type="nucleotide sequence ID" value="NZ_JBBUTH010000009.1"/>
</dbReference>
<feature type="compositionally biased region" description="Basic and acidic residues" evidence="2">
    <location>
        <begin position="122"/>
        <end position="131"/>
    </location>
</feature>
<proteinExistence type="predicted"/>
<dbReference type="Proteomes" id="UP001365405">
    <property type="component" value="Unassembled WGS sequence"/>
</dbReference>
<dbReference type="PRINTS" id="PR00813">
    <property type="entry name" value="BCTERIALGSPG"/>
</dbReference>
<dbReference type="PANTHER" id="PTHR30093:SF47">
    <property type="entry name" value="TYPE IV PILUS NON-CORE MINOR PILIN PILE"/>
    <property type="match status" value="1"/>
</dbReference>
<reference evidence="3 4" key="1">
    <citation type="submission" date="2024-04" db="EMBL/GenBank/DDBJ databases">
        <title>Novel species of the genus Ideonella isolated from streams.</title>
        <authorList>
            <person name="Lu H."/>
        </authorList>
    </citation>
    <scope>NUCLEOTIDE SEQUENCE [LARGE SCALE GENOMIC DNA]</scope>
    <source>
        <strain evidence="3 4">DXS22W</strain>
    </source>
</reference>
<organism evidence="3 4">
    <name type="scientific">Pseudaquabacterium inlustre</name>
    <dbReference type="NCBI Taxonomy" id="2984192"/>
    <lineage>
        <taxon>Bacteria</taxon>
        <taxon>Pseudomonadati</taxon>
        <taxon>Pseudomonadota</taxon>
        <taxon>Betaproteobacteria</taxon>
        <taxon>Burkholderiales</taxon>
        <taxon>Sphaerotilaceae</taxon>
        <taxon>Pseudaquabacterium</taxon>
    </lineage>
</organism>
<keyword evidence="4" id="KW-1185">Reference proteome</keyword>
<evidence type="ECO:0000313" key="3">
    <source>
        <dbReference type="EMBL" id="MEK8052490.1"/>
    </source>
</evidence>
<feature type="compositionally biased region" description="Gly residues" evidence="2">
    <location>
        <begin position="132"/>
        <end position="151"/>
    </location>
</feature>
<accession>A0ABU9CMY4</accession>
<feature type="region of interest" description="Disordered" evidence="2">
    <location>
        <begin position="112"/>
        <end position="151"/>
    </location>
</feature>
<evidence type="ECO:0000256" key="1">
    <source>
        <dbReference type="ARBA" id="ARBA00022481"/>
    </source>
</evidence>
<dbReference type="InterPro" id="IPR045584">
    <property type="entry name" value="Pilin-like"/>
</dbReference>
<dbReference type="PROSITE" id="PS00409">
    <property type="entry name" value="PROKAR_NTER_METHYL"/>
    <property type="match status" value="1"/>
</dbReference>
<evidence type="ECO:0000256" key="2">
    <source>
        <dbReference type="SAM" id="MobiDB-lite"/>
    </source>
</evidence>
<name>A0ABU9CMY4_9BURK</name>
<dbReference type="PANTHER" id="PTHR30093">
    <property type="entry name" value="GENERAL SECRETION PATHWAY PROTEIN G"/>
    <property type="match status" value="1"/>
</dbReference>
<protein>
    <submittedName>
        <fullName evidence="3">Prepilin-type N-terminal cleavage/methylation domain-containing protein</fullName>
    </submittedName>
</protein>